<dbReference type="GO" id="GO:0016491">
    <property type="term" value="F:oxidoreductase activity"/>
    <property type="evidence" value="ECO:0007669"/>
    <property type="project" value="UniProtKB-KW"/>
</dbReference>
<name>A0A0F9RJ37_9ZZZZ</name>
<evidence type="ECO:0000256" key="1">
    <source>
        <dbReference type="ARBA" id="ARBA00023002"/>
    </source>
</evidence>
<comment type="caution">
    <text evidence="3">The sequence shown here is derived from an EMBL/GenBank/DDBJ whole genome shotgun (WGS) entry which is preliminary data.</text>
</comment>
<gene>
    <name evidence="3" type="ORF">LCGC14_0888860</name>
</gene>
<dbReference type="EMBL" id="LAZR01002835">
    <property type="protein sequence ID" value="KKN25031.1"/>
    <property type="molecule type" value="Genomic_DNA"/>
</dbReference>
<proteinExistence type="predicted"/>
<dbReference type="Gene3D" id="3.40.50.11810">
    <property type="match status" value="1"/>
</dbReference>
<dbReference type="AlphaFoldDB" id="A0A0F9RJ37"/>
<feature type="domain" description="Cysteine-rich" evidence="2">
    <location>
        <begin position="149"/>
        <end position="237"/>
    </location>
</feature>
<dbReference type="PANTHER" id="PTHR42947:SF1">
    <property type="entry name" value="COB--COM HETERODISULFIDE REDUCTASE SUBUNIT B 1"/>
    <property type="match status" value="1"/>
</dbReference>
<dbReference type="InterPro" id="IPR051278">
    <property type="entry name" value="HdrB/HdrD_reductase"/>
</dbReference>
<evidence type="ECO:0000313" key="3">
    <source>
        <dbReference type="EMBL" id="KKN25031.1"/>
    </source>
</evidence>
<organism evidence="3">
    <name type="scientific">marine sediment metagenome</name>
    <dbReference type="NCBI Taxonomy" id="412755"/>
    <lineage>
        <taxon>unclassified sequences</taxon>
        <taxon>metagenomes</taxon>
        <taxon>ecological metagenomes</taxon>
    </lineage>
</organism>
<dbReference type="Pfam" id="PF02754">
    <property type="entry name" value="CCG"/>
    <property type="match status" value="2"/>
</dbReference>
<sequence length="292" mass="33484">MKISYYPGCTLKNNAKNFEDSALCSLKRLEVETVELERWNCCGTVFSLATDDLIHHVAPIRNLIRVKEANTNKFMTLCAMCFNTLKRANERVKSDPESLDKINKFMYREEVKYEGDVQVLHLLELLRDEIKFENIAKKVVKPLKNLKIANYYGCLLVRPKEIGLDDVENPTVLENLMTVLGAEAIDFPYKTECCASYQTVDKPENVADRTYHILTSAQSQGAELVSVSCPLCAFNLDYRQKETVQKYPEFKNIPILYFTQVMALALGCPEKDLRLDLHYIDPKPILREKGLL</sequence>
<feature type="domain" description="Cysteine-rich" evidence="2">
    <location>
        <begin position="4"/>
        <end position="86"/>
    </location>
</feature>
<reference evidence="3" key="1">
    <citation type="journal article" date="2015" name="Nature">
        <title>Complex archaea that bridge the gap between prokaryotes and eukaryotes.</title>
        <authorList>
            <person name="Spang A."/>
            <person name="Saw J.H."/>
            <person name="Jorgensen S.L."/>
            <person name="Zaremba-Niedzwiedzka K."/>
            <person name="Martijn J."/>
            <person name="Lind A.E."/>
            <person name="van Eijk R."/>
            <person name="Schleper C."/>
            <person name="Guy L."/>
            <person name="Ettema T.J."/>
        </authorList>
    </citation>
    <scope>NUCLEOTIDE SEQUENCE</scope>
</reference>
<protein>
    <recommendedName>
        <fullName evidence="2">Cysteine-rich domain-containing protein</fullName>
    </recommendedName>
</protein>
<dbReference type="Gene3D" id="1.20.1050.140">
    <property type="match status" value="1"/>
</dbReference>
<keyword evidence="1" id="KW-0560">Oxidoreductase</keyword>
<evidence type="ECO:0000259" key="2">
    <source>
        <dbReference type="Pfam" id="PF02754"/>
    </source>
</evidence>
<dbReference type="PANTHER" id="PTHR42947">
    <property type="entry name" value="COB--COM HETERODISULFIDE REDUCTASE SUBUNIT B 1"/>
    <property type="match status" value="1"/>
</dbReference>
<dbReference type="InterPro" id="IPR004017">
    <property type="entry name" value="Cys_rich_dom"/>
</dbReference>
<accession>A0A0F9RJ37</accession>